<proteinExistence type="predicted"/>
<keyword evidence="1" id="KW-0472">Membrane</keyword>
<dbReference type="Proteomes" id="UP000823936">
    <property type="component" value="Unassembled WGS sequence"/>
</dbReference>
<evidence type="ECO:0000256" key="1">
    <source>
        <dbReference type="SAM" id="Phobius"/>
    </source>
</evidence>
<dbReference type="AlphaFoldDB" id="A0A9D1PS25"/>
<dbReference type="EMBL" id="DXHU01000006">
    <property type="protein sequence ID" value="HIV98523.1"/>
    <property type="molecule type" value="Genomic_DNA"/>
</dbReference>
<protein>
    <submittedName>
        <fullName evidence="2">Uncharacterized protein</fullName>
    </submittedName>
</protein>
<reference evidence="2" key="1">
    <citation type="journal article" date="2021" name="PeerJ">
        <title>Extensive microbial diversity within the chicken gut microbiome revealed by metagenomics and culture.</title>
        <authorList>
            <person name="Gilroy R."/>
            <person name="Ravi A."/>
            <person name="Getino M."/>
            <person name="Pursley I."/>
            <person name="Horton D.L."/>
            <person name="Alikhan N.F."/>
            <person name="Baker D."/>
            <person name="Gharbi K."/>
            <person name="Hall N."/>
            <person name="Watson M."/>
            <person name="Adriaenssens E.M."/>
            <person name="Foster-Nyarko E."/>
            <person name="Jarju S."/>
            <person name="Secka A."/>
            <person name="Antonio M."/>
            <person name="Oren A."/>
            <person name="Chaudhuri R.R."/>
            <person name="La Ragione R."/>
            <person name="Hildebrand F."/>
            <person name="Pallen M.J."/>
        </authorList>
    </citation>
    <scope>NUCLEOTIDE SEQUENCE</scope>
    <source>
        <strain evidence="2">Gambia11-129</strain>
    </source>
</reference>
<comment type="caution">
    <text evidence="2">The sequence shown here is derived from an EMBL/GenBank/DDBJ whole genome shotgun (WGS) entry which is preliminary data.</text>
</comment>
<keyword evidence="1" id="KW-0812">Transmembrane</keyword>
<feature type="transmembrane region" description="Helical" evidence="1">
    <location>
        <begin position="30"/>
        <end position="49"/>
    </location>
</feature>
<gene>
    <name evidence="2" type="ORF">IAB12_01935</name>
</gene>
<evidence type="ECO:0000313" key="3">
    <source>
        <dbReference type="Proteomes" id="UP000823936"/>
    </source>
</evidence>
<organism evidence="2 3">
    <name type="scientific">Candidatus Ornithospirochaeta avicola</name>
    <dbReference type="NCBI Taxonomy" id="2840896"/>
    <lineage>
        <taxon>Bacteria</taxon>
        <taxon>Pseudomonadati</taxon>
        <taxon>Spirochaetota</taxon>
        <taxon>Spirochaetia</taxon>
        <taxon>Spirochaetales</taxon>
        <taxon>Spirochaetaceae</taxon>
        <taxon>Spirochaetaceae incertae sedis</taxon>
        <taxon>Candidatus Ornithospirochaeta</taxon>
    </lineage>
</organism>
<accession>A0A9D1PS25</accession>
<reference evidence="2" key="2">
    <citation type="submission" date="2021-04" db="EMBL/GenBank/DDBJ databases">
        <authorList>
            <person name="Gilroy R."/>
        </authorList>
    </citation>
    <scope>NUCLEOTIDE SEQUENCE</scope>
    <source>
        <strain evidence="2">Gambia11-129</strain>
    </source>
</reference>
<evidence type="ECO:0000313" key="2">
    <source>
        <dbReference type="EMBL" id="HIV98523.1"/>
    </source>
</evidence>
<keyword evidence="1" id="KW-1133">Transmembrane helix</keyword>
<name>A0A9D1PS25_9SPIO</name>
<sequence>MIHKFSIALILIDMAWIVYSSLEYRRINLLLILSLVLLAAIYYITTAYISKSMVRKRKKDSLFLYKCGYISNKTELKAGVLSIDEENIDFFIRQSDFGNIKSVLSIKKDDIDSYSIKKVDDYHMGIEFFLKDDDKTIKFTSKKIKDEEENIKKALGW</sequence>